<dbReference type="EMBL" id="CP036272">
    <property type="protein sequence ID" value="QDT59142.1"/>
    <property type="molecule type" value="Genomic_DNA"/>
</dbReference>
<dbReference type="RefSeq" id="WP_145270815.1">
    <property type="nucleotide sequence ID" value="NZ_CP036272.1"/>
</dbReference>
<dbReference type="AlphaFoldDB" id="A0A517SSP2"/>
<keyword evidence="1" id="KW-0812">Transmembrane</keyword>
<proteinExistence type="predicted"/>
<keyword evidence="1" id="KW-1133">Transmembrane helix</keyword>
<dbReference type="OrthoDB" id="9814116at2"/>
<keyword evidence="1" id="KW-0472">Membrane</keyword>
<feature type="transmembrane region" description="Helical" evidence="1">
    <location>
        <begin position="26"/>
        <end position="48"/>
    </location>
</feature>
<evidence type="ECO:0000313" key="3">
    <source>
        <dbReference type="Proteomes" id="UP000315003"/>
    </source>
</evidence>
<gene>
    <name evidence="2" type="ORF">SV7mr_16490</name>
</gene>
<evidence type="ECO:0000256" key="1">
    <source>
        <dbReference type="SAM" id="Phobius"/>
    </source>
</evidence>
<dbReference type="InterPro" id="IPR016410">
    <property type="entry name" value="Phage_imm"/>
</dbReference>
<sequence>MNVKWQWATLGGYDFDVQRLRQLAKWLVVAAIVFWALSLAWIVLVKVLGVGTGDMQVGPLGFVFGAVLIPPFLSLAVSVSLVAYMMPTVVAYARHHPSTVAVGMLNVLGGWFLLGWILSLVWAVFSDTQQSAQAISDGNRG</sequence>
<keyword evidence="3" id="KW-1185">Reference proteome</keyword>
<reference evidence="2 3" key="1">
    <citation type="submission" date="2019-02" db="EMBL/GenBank/DDBJ databases">
        <title>Deep-cultivation of Planctomycetes and their phenomic and genomic characterization uncovers novel biology.</title>
        <authorList>
            <person name="Wiegand S."/>
            <person name="Jogler M."/>
            <person name="Boedeker C."/>
            <person name="Pinto D."/>
            <person name="Vollmers J."/>
            <person name="Rivas-Marin E."/>
            <person name="Kohn T."/>
            <person name="Peeters S.H."/>
            <person name="Heuer A."/>
            <person name="Rast P."/>
            <person name="Oberbeckmann S."/>
            <person name="Bunk B."/>
            <person name="Jeske O."/>
            <person name="Meyerdierks A."/>
            <person name="Storesund J.E."/>
            <person name="Kallscheuer N."/>
            <person name="Luecker S."/>
            <person name="Lage O.M."/>
            <person name="Pohl T."/>
            <person name="Merkel B.J."/>
            <person name="Hornburger P."/>
            <person name="Mueller R.-W."/>
            <person name="Bruemmer F."/>
            <person name="Labrenz M."/>
            <person name="Spormann A.M."/>
            <person name="Op den Camp H."/>
            <person name="Overmann J."/>
            <person name="Amann R."/>
            <person name="Jetten M.S.M."/>
            <person name="Mascher T."/>
            <person name="Medema M.H."/>
            <person name="Devos D.P."/>
            <person name="Kaster A.-K."/>
            <person name="Ovreas L."/>
            <person name="Rohde M."/>
            <person name="Galperin M.Y."/>
            <person name="Jogler C."/>
        </authorList>
    </citation>
    <scope>NUCLEOTIDE SEQUENCE [LARGE SCALE GENOMIC DNA]</scope>
    <source>
        <strain evidence="2 3">SV_7m_r</strain>
    </source>
</reference>
<evidence type="ECO:0000313" key="2">
    <source>
        <dbReference type="EMBL" id="QDT59142.1"/>
    </source>
</evidence>
<name>A0A517SSP2_9BACT</name>
<dbReference type="Pfam" id="PF14373">
    <property type="entry name" value="Imm_superinfect"/>
    <property type="match status" value="1"/>
</dbReference>
<accession>A0A517SSP2</accession>
<protein>
    <recommendedName>
        <fullName evidence="4">Superinfection immunity protein</fullName>
    </recommendedName>
</protein>
<feature type="transmembrane region" description="Helical" evidence="1">
    <location>
        <begin position="104"/>
        <end position="125"/>
    </location>
</feature>
<evidence type="ECO:0008006" key="4">
    <source>
        <dbReference type="Google" id="ProtNLM"/>
    </source>
</evidence>
<organism evidence="2 3">
    <name type="scientific">Stieleria bergensis</name>
    <dbReference type="NCBI Taxonomy" id="2528025"/>
    <lineage>
        <taxon>Bacteria</taxon>
        <taxon>Pseudomonadati</taxon>
        <taxon>Planctomycetota</taxon>
        <taxon>Planctomycetia</taxon>
        <taxon>Pirellulales</taxon>
        <taxon>Pirellulaceae</taxon>
        <taxon>Stieleria</taxon>
    </lineage>
</organism>
<feature type="transmembrane region" description="Helical" evidence="1">
    <location>
        <begin position="60"/>
        <end position="84"/>
    </location>
</feature>
<dbReference type="Proteomes" id="UP000315003">
    <property type="component" value="Chromosome"/>
</dbReference>